<dbReference type="AlphaFoldDB" id="M7Y6J5"/>
<dbReference type="EMBL" id="AMZY02000011">
    <property type="protein sequence ID" value="EMS32846.1"/>
    <property type="molecule type" value="Genomic_DNA"/>
</dbReference>
<organism evidence="1 2">
    <name type="scientific">Mariniradius saccharolyticus AK6</name>
    <dbReference type="NCBI Taxonomy" id="1239962"/>
    <lineage>
        <taxon>Bacteria</taxon>
        <taxon>Pseudomonadati</taxon>
        <taxon>Bacteroidota</taxon>
        <taxon>Cytophagia</taxon>
        <taxon>Cytophagales</taxon>
        <taxon>Cyclobacteriaceae</taxon>
        <taxon>Mariniradius</taxon>
    </lineage>
</organism>
<keyword evidence="2" id="KW-1185">Reference proteome</keyword>
<gene>
    <name evidence="1" type="ORF">C943_00852</name>
</gene>
<name>M7Y6J5_9BACT</name>
<comment type="caution">
    <text evidence="1">The sequence shown here is derived from an EMBL/GenBank/DDBJ whole genome shotgun (WGS) entry which is preliminary data.</text>
</comment>
<sequence>MSNLFGPRANRGNSFFILKKMNLETNCLRVDFSSEGGALRID</sequence>
<dbReference type="Proteomes" id="UP000010953">
    <property type="component" value="Unassembled WGS sequence"/>
</dbReference>
<evidence type="ECO:0000313" key="1">
    <source>
        <dbReference type="EMBL" id="EMS32846.1"/>
    </source>
</evidence>
<dbReference type="STRING" id="1239962.C943_00852"/>
<dbReference type="InParanoid" id="M7Y6J5"/>
<reference evidence="1" key="1">
    <citation type="submission" date="2013-01" db="EMBL/GenBank/DDBJ databases">
        <title>Genome assembly of Mariniradius saccharolyticus AK6.</title>
        <authorList>
            <person name="Vaidya B."/>
            <person name="Khatri I."/>
            <person name="Tanuku N.R.S."/>
            <person name="Subramanian S."/>
            <person name="Pinnaka A."/>
        </authorList>
    </citation>
    <scope>NUCLEOTIDE SEQUENCE [LARGE SCALE GENOMIC DNA]</scope>
    <source>
        <strain evidence="1">AK6</strain>
    </source>
</reference>
<evidence type="ECO:0000313" key="2">
    <source>
        <dbReference type="Proteomes" id="UP000010953"/>
    </source>
</evidence>
<protein>
    <submittedName>
        <fullName evidence="1">Uncharacterized protein</fullName>
    </submittedName>
</protein>
<proteinExistence type="predicted"/>
<accession>M7Y6J5</accession>